<evidence type="ECO:0000313" key="3">
    <source>
        <dbReference type="Proteomes" id="UP001054945"/>
    </source>
</evidence>
<proteinExistence type="predicted"/>
<dbReference type="Proteomes" id="UP001054945">
    <property type="component" value="Unassembled WGS sequence"/>
</dbReference>
<accession>A0AAV4NJU3</accession>
<comment type="caution">
    <text evidence="2">The sequence shown here is derived from an EMBL/GenBank/DDBJ whole genome shotgun (WGS) entry which is preliminary data.</text>
</comment>
<keyword evidence="3" id="KW-1185">Reference proteome</keyword>
<gene>
    <name evidence="2" type="ORF">CEXT_781171</name>
</gene>
<evidence type="ECO:0000256" key="1">
    <source>
        <dbReference type="SAM" id="MobiDB-lite"/>
    </source>
</evidence>
<organism evidence="2 3">
    <name type="scientific">Caerostris extrusa</name>
    <name type="common">Bark spider</name>
    <name type="synonym">Caerostris bankana</name>
    <dbReference type="NCBI Taxonomy" id="172846"/>
    <lineage>
        <taxon>Eukaryota</taxon>
        <taxon>Metazoa</taxon>
        <taxon>Ecdysozoa</taxon>
        <taxon>Arthropoda</taxon>
        <taxon>Chelicerata</taxon>
        <taxon>Arachnida</taxon>
        <taxon>Araneae</taxon>
        <taxon>Araneomorphae</taxon>
        <taxon>Entelegynae</taxon>
        <taxon>Araneoidea</taxon>
        <taxon>Araneidae</taxon>
        <taxon>Caerostris</taxon>
    </lineage>
</organism>
<protein>
    <submittedName>
        <fullName evidence="2">Uncharacterized protein</fullName>
    </submittedName>
</protein>
<feature type="region of interest" description="Disordered" evidence="1">
    <location>
        <begin position="70"/>
        <end position="89"/>
    </location>
</feature>
<name>A0AAV4NJU3_CAEEX</name>
<dbReference type="EMBL" id="BPLR01003475">
    <property type="protein sequence ID" value="GIX85045.1"/>
    <property type="molecule type" value="Genomic_DNA"/>
</dbReference>
<reference evidence="2 3" key="1">
    <citation type="submission" date="2021-06" db="EMBL/GenBank/DDBJ databases">
        <title>Caerostris extrusa draft genome.</title>
        <authorList>
            <person name="Kono N."/>
            <person name="Arakawa K."/>
        </authorList>
    </citation>
    <scope>NUCLEOTIDE SEQUENCE [LARGE SCALE GENOMIC DNA]</scope>
</reference>
<evidence type="ECO:0000313" key="2">
    <source>
        <dbReference type="EMBL" id="GIX85045.1"/>
    </source>
</evidence>
<sequence>MITESARDQSVADDTIDISLEPYHAQTMEVAEKMSRVQSGATQNASVCAEDPPTHLHIHVTVAWNLVKPPSHSTLRDETSSDRNSIQMRERIRCEKLSFRSCGPSDHTHTHTKKNNNN</sequence>
<dbReference type="AlphaFoldDB" id="A0AAV4NJU3"/>